<proteinExistence type="inferred from homology"/>
<dbReference type="InterPro" id="IPR057983">
    <property type="entry name" value="NAA35-like_N"/>
</dbReference>
<comment type="similarity">
    <text evidence="2">Belongs to the MAK10 family.</text>
</comment>
<name>A0ABR1XCL3_9PEZI</name>
<dbReference type="Proteomes" id="UP001433268">
    <property type="component" value="Unassembled WGS sequence"/>
</dbReference>
<evidence type="ECO:0000256" key="1">
    <source>
        <dbReference type="ARBA" id="ARBA00004496"/>
    </source>
</evidence>
<accession>A0ABR1XCL3</accession>
<dbReference type="PANTHER" id="PTHR21373:SF0">
    <property type="entry name" value="N-ALPHA-ACETYLTRANSFERASE 35, NATC AUXILIARY SUBUNIT"/>
    <property type="match status" value="1"/>
</dbReference>
<evidence type="ECO:0000256" key="3">
    <source>
        <dbReference type="ARBA" id="ARBA00022490"/>
    </source>
</evidence>
<feature type="domain" description="NAA35-like TPR repeats" evidence="5">
    <location>
        <begin position="322"/>
        <end position="666"/>
    </location>
</feature>
<keyword evidence="7" id="KW-1185">Reference proteome</keyword>
<evidence type="ECO:0000313" key="7">
    <source>
        <dbReference type="Proteomes" id="UP001433268"/>
    </source>
</evidence>
<dbReference type="EMBL" id="JAQQWN010000002">
    <property type="protein sequence ID" value="KAK8094380.1"/>
    <property type="molecule type" value="Genomic_DNA"/>
</dbReference>
<reference evidence="6 7" key="1">
    <citation type="submission" date="2023-01" db="EMBL/GenBank/DDBJ databases">
        <title>Analysis of 21 Apiospora genomes using comparative genomics revels a genus with tremendous synthesis potential of carbohydrate active enzymes and secondary metabolites.</title>
        <authorList>
            <person name="Sorensen T."/>
        </authorList>
    </citation>
    <scope>NUCLEOTIDE SEQUENCE [LARGE SCALE GENOMIC DNA]</scope>
    <source>
        <strain evidence="6 7">CBS 114990</strain>
    </source>
</reference>
<evidence type="ECO:0000259" key="4">
    <source>
        <dbReference type="Pfam" id="PF04112"/>
    </source>
</evidence>
<evidence type="ECO:0000259" key="5">
    <source>
        <dbReference type="Pfam" id="PF25789"/>
    </source>
</evidence>
<keyword evidence="3" id="KW-0963">Cytoplasm</keyword>
<dbReference type="InterPro" id="IPR007244">
    <property type="entry name" value="Naa35_N"/>
</dbReference>
<protein>
    <recommendedName>
        <fullName evidence="8">MAK10 subunit</fullName>
    </recommendedName>
</protein>
<dbReference type="RefSeq" id="XP_066675153.1">
    <property type="nucleotide sequence ID" value="XM_066805380.1"/>
</dbReference>
<evidence type="ECO:0008006" key="8">
    <source>
        <dbReference type="Google" id="ProtNLM"/>
    </source>
</evidence>
<comment type="subcellular location">
    <subcellularLocation>
        <location evidence="1">Cytoplasm</location>
    </subcellularLocation>
</comment>
<dbReference type="Pfam" id="PF04112">
    <property type="entry name" value="Mak10"/>
    <property type="match status" value="1"/>
</dbReference>
<comment type="caution">
    <text evidence="6">The sequence shown here is derived from an EMBL/GenBank/DDBJ whole genome shotgun (WGS) entry which is preliminary data.</text>
</comment>
<organism evidence="6 7">
    <name type="scientific">Apiospora hydei</name>
    <dbReference type="NCBI Taxonomy" id="1337664"/>
    <lineage>
        <taxon>Eukaryota</taxon>
        <taxon>Fungi</taxon>
        <taxon>Dikarya</taxon>
        <taxon>Ascomycota</taxon>
        <taxon>Pezizomycotina</taxon>
        <taxon>Sordariomycetes</taxon>
        <taxon>Xylariomycetidae</taxon>
        <taxon>Amphisphaeriales</taxon>
        <taxon>Apiosporaceae</taxon>
        <taxon>Apiospora</taxon>
    </lineage>
</organism>
<dbReference type="PANTHER" id="PTHR21373">
    <property type="entry name" value="GLUCOSE REPRESSIBLE PROTEIN MAK10"/>
    <property type="match status" value="1"/>
</dbReference>
<dbReference type="GeneID" id="92038440"/>
<sequence length="743" mass="84653">MDDGFPPPPSMSHPGIVALDITDKFASAVKTLPPGQIVKDGHFTLFESVSALEIMDPKMDSGCLEEGESLDEEYDTARDLLPEEVLGIIDQLLCLELTSSHQDGLAPRLPFVADHFDQRLCGGASEGSQRASELDDILRDSASQAKQPKFLFVLRAYCAGMLRGCHCVNEVVKDELYYEEEDFVTNTYDRNFLSHIEMAEVIALLQATRADLRELSNDVPKDLALALDLRLELRIAFLRAMELFPLRKSNPDSLKMPWIQMKELMKHFKKQHALAKAVPEAFSTKMQRRLASTMPPRPIVHLSFDDTYTHFEQMFQDGKDAMDVLKYVDPQSLLHFVSTFQARNPQPLVFIRTMTQGLLFKDMIVLGHHSIRRILDDDLAIVVLPSARQLDPANDTIEVPTDPRHQLAVQMETFRQRAAECYLDLYRIFCQNRCRVRRTLCHSIQQWDHLQADVEEIDGLLQVCLDEKSLTTSMGNIGHSLPLSSWAYLYKLRQMEWIVQLGFELDVYQPDELAGMYWYLNYLAKTRAQHGDRIKTFVLREFTAAQESPAWSQTKERNYTRSIAYIRVTMLDAACTWEFADGLCCLYTVLQRLNLVKTPSRPYSNDEQRYEIRMKPFVNIGLPQLPSFDDFTKATAQPETSITELLKYAENAVGGAKKGYEALSRMNDLQTFSVGCHDRWLANIKGCQKSTIFAGLAITTLQKAIETEGENAADLKLKVELPQPGKGYHDWWIVPKLTPKSES</sequence>
<gene>
    <name evidence="6" type="ORF">PG997_001065</name>
</gene>
<dbReference type="Pfam" id="PF25789">
    <property type="entry name" value="TPR_NAA35"/>
    <property type="match status" value="1"/>
</dbReference>
<feature type="domain" description="NAA35-like N-terminal" evidence="4">
    <location>
        <begin position="34"/>
        <end position="202"/>
    </location>
</feature>
<evidence type="ECO:0000313" key="6">
    <source>
        <dbReference type="EMBL" id="KAK8094380.1"/>
    </source>
</evidence>
<evidence type="ECO:0000256" key="2">
    <source>
        <dbReference type="ARBA" id="ARBA00006289"/>
    </source>
</evidence>
<dbReference type="InterPro" id="IPR057982">
    <property type="entry name" value="TPR_NAA35"/>
</dbReference>